<evidence type="ECO:0000313" key="1">
    <source>
        <dbReference type="EMBL" id="KAI3374913.1"/>
    </source>
</evidence>
<feature type="non-terminal residue" evidence="1">
    <location>
        <position position="302"/>
    </location>
</feature>
<sequence length="302" mass="34099">MGVMAEVEERSPVSTILSAQGQGLTFEQQKELLLMQMEHEKRKHELEIKKQIEVERIRQETEKSKLDLQGYRLSLNKSGKVVWGGSGYVPEHQVSAAFPLKSITTKAVVKALTQFISVFGIPKIIQSDRGSNFSSHMFGQVLKLLRVKHNQSSAYHAQSQGALERFHQTLKSLLRAYCTELDRDWEEGLPWLMLAAREAVQESTGFAPNELVFGHTVRGPLALLKGNCVNAEPPKNLVNFVNGFRHRLFLASRMARENLQVAQDRMKKIYVRHTERQEFSPGGSSAGSYAYCEFTVSGKVHQ</sequence>
<organism evidence="1 2">
    <name type="scientific">Scortum barcoo</name>
    <name type="common">barcoo grunter</name>
    <dbReference type="NCBI Taxonomy" id="214431"/>
    <lineage>
        <taxon>Eukaryota</taxon>
        <taxon>Metazoa</taxon>
        <taxon>Chordata</taxon>
        <taxon>Craniata</taxon>
        <taxon>Vertebrata</taxon>
        <taxon>Euteleostomi</taxon>
        <taxon>Actinopterygii</taxon>
        <taxon>Neopterygii</taxon>
        <taxon>Teleostei</taxon>
        <taxon>Neoteleostei</taxon>
        <taxon>Acanthomorphata</taxon>
        <taxon>Eupercaria</taxon>
        <taxon>Centrarchiformes</taxon>
        <taxon>Terapontoidei</taxon>
        <taxon>Terapontidae</taxon>
        <taxon>Scortum</taxon>
    </lineage>
</organism>
<comment type="caution">
    <text evidence="1">The sequence shown here is derived from an EMBL/GenBank/DDBJ whole genome shotgun (WGS) entry which is preliminary data.</text>
</comment>
<name>A0ACB8X482_9TELE</name>
<evidence type="ECO:0000313" key="2">
    <source>
        <dbReference type="Proteomes" id="UP000831701"/>
    </source>
</evidence>
<reference evidence="1" key="1">
    <citation type="submission" date="2022-04" db="EMBL/GenBank/DDBJ databases">
        <title>Jade perch genome.</title>
        <authorList>
            <person name="Chao B."/>
        </authorList>
    </citation>
    <scope>NUCLEOTIDE SEQUENCE</scope>
    <source>
        <strain evidence="1">CB-2022</strain>
    </source>
</reference>
<gene>
    <name evidence="1" type="ORF">L3Q82_021054</name>
</gene>
<accession>A0ACB8X482</accession>
<dbReference type="Proteomes" id="UP000831701">
    <property type="component" value="Chromosome 3"/>
</dbReference>
<dbReference type="EMBL" id="CM041533">
    <property type="protein sequence ID" value="KAI3374913.1"/>
    <property type="molecule type" value="Genomic_DNA"/>
</dbReference>
<proteinExistence type="predicted"/>
<protein>
    <submittedName>
        <fullName evidence="1">Uncharacterized protein</fullName>
    </submittedName>
</protein>
<keyword evidence="2" id="KW-1185">Reference proteome</keyword>